<comment type="caution">
    <text evidence="10">The sequence shown here is derived from an EMBL/GenBank/DDBJ whole genome shotgun (WGS) entry which is preliminary data.</text>
</comment>
<dbReference type="InterPro" id="IPR002403">
    <property type="entry name" value="Cyt_P450_E_grp-IV"/>
</dbReference>
<dbReference type="Proteomes" id="UP001055172">
    <property type="component" value="Unassembled WGS sequence"/>
</dbReference>
<comment type="similarity">
    <text evidence="2 9">Belongs to the cytochrome P450 family.</text>
</comment>
<dbReference type="PANTHER" id="PTHR46206">
    <property type="entry name" value="CYTOCHROME P450"/>
    <property type="match status" value="1"/>
</dbReference>
<gene>
    <name evidence="10" type="ORF">ColLi_00134</name>
</gene>
<dbReference type="Pfam" id="PF00067">
    <property type="entry name" value="p450"/>
    <property type="match status" value="1"/>
</dbReference>
<keyword evidence="6 8" id="KW-0408">Iron</keyword>
<dbReference type="GO" id="GO:0016705">
    <property type="term" value="F:oxidoreductase activity, acting on paired donors, with incorporation or reduction of molecular oxygen"/>
    <property type="evidence" value="ECO:0007669"/>
    <property type="project" value="InterPro"/>
</dbReference>
<evidence type="ECO:0000313" key="11">
    <source>
        <dbReference type="Proteomes" id="UP001055172"/>
    </source>
</evidence>
<evidence type="ECO:0000256" key="5">
    <source>
        <dbReference type="ARBA" id="ARBA00023002"/>
    </source>
</evidence>
<evidence type="ECO:0000256" key="8">
    <source>
        <dbReference type="PIRSR" id="PIRSR602403-1"/>
    </source>
</evidence>
<dbReference type="Gene3D" id="1.10.630.10">
    <property type="entry name" value="Cytochrome P450"/>
    <property type="match status" value="1"/>
</dbReference>
<organism evidence="10 11">
    <name type="scientific">Colletotrichum liriopes</name>
    <dbReference type="NCBI Taxonomy" id="708192"/>
    <lineage>
        <taxon>Eukaryota</taxon>
        <taxon>Fungi</taxon>
        <taxon>Dikarya</taxon>
        <taxon>Ascomycota</taxon>
        <taxon>Pezizomycotina</taxon>
        <taxon>Sordariomycetes</taxon>
        <taxon>Hypocreomycetidae</taxon>
        <taxon>Glomerellales</taxon>
        <taxon>Glomerellaceae</taxon>
        <taxon>Colletotrichum</taxon>
        <taxon>Colletotrichum spaethianum species complex</taxon>
    </lineage>
</organism>
<keyword evidence="4 8" id="KW-0479">Metal-binding</keyword>
<evidence type="ECO:0000256" key="2">
    <source>
        <dbReference type="ARBA" id="ARBA00010617"/>
    </source>
</evidence>
<dbReference type="InterPro" id="IPR036396">
    <property type="entry name" value="Cyt_P450_sf"/>
</dbReference>
<protein>
    <submittedName>
        <fullName evidence="10">Cytochrome P450 monooxygenase TRI1</fullName>
    </submittedName>
</protein>
<dbReference type="InterPro" id="IPR001128">
    <property type="entry name" value="Cyt_P450"/>
</dbReference>
<proteinExistence type="inferred from homology"/>
<evidence type="ECO:0000256" key="6">
    <source>
        <dbReference type="ARBA" id="ARBA00023004"/>
    </source>
</evidence>
<feature type="binding site" description="axial binding residue" evidence="8">
    <location>
        <position position="501"/>
    </location>
    <ligand>
        <name>heme</name>
        <dbReference type="ChEBI" id="CHEBI:30413"/>
    </ligand>
    <ligandPart>
        <name>Fe</name>
        <dbReference type="ChEBI" id="CHEBI:18248"/>
    </ligandPart>
</feature>
<keyword evidence="7 9" id="KW-0503">Monooxygenase</keyword>
<dbReference type="CDD" id="cd11041">
    <property type="entry name" value="CYP503A1-like"/>
    <property type="match status" value="1"/>
</dbReference>
<dbReference type="PROSITE" id="PS00086">
    <property type="entry name" value="CYTOCHROME_P450"/>
    <property type="match status" value="1"/>
</dbReference>
<dbReference type="AlphaFoldDB" id="A0AA37GAH2"/>
<evidence type="ECO:0000256" key="4">
    <source>
        <dbReference type="ARBA" id="ARBA00022723"/>
    </source>
</evidence>
<evidence type="ECO:0000256" key="9">
    <source>
        <dbReference type="RuleBase" id="RU000461"/>
    </source>
</evidence>
<evidence type="ECO:0000313" key="10">
    <source>
        <dbReference type="EMBL" id="GJC77296.1"/>
    </source>
</evidence>
<reference evidence="10 11" key="1">
    <citation type="submission" date="2021-07" db="EMBL/GenBank/DDBJ databases">
        <title>Genome data of Colletotrichum spaethianum.</title>
        <authorList>
            <person name="Utami Y.D."/>
            <person name="Hiruma K."/>
        </authorList>
    </citation>
    <scope>NUCLEOTIDE SEQUENCE [LARGE SCALE GENOMIC DNA]</scope>
    <source>
        <strain evidence="10 11">MAFF 242679</strain>
    </source>
</reference>
<evidence type="ECO:0000256" key="7">
    <source>
        <dbReference type="ARBA" id="ARBA00023033"/>
    </source>
</evidence>
<dbReference type="SUPFAM" id="SSF48264">
    <property type="entry name" value="Cytochrome P450"/>
    <property type="match status" value="1"/>
</dbReference>
<evidence type="ECO:0000256" key="1">
    <source>
        <dbReference type="ARBA" id="ARBA00001971"/>
    </source>
</evidence>
<evidence type="ECO:0000256" key="3">
    <source>
        <dbReference type="ARBA" id="ARBA00022617"/>
    </source>
</evidence>
<keyword evidence="5 9" id="KW-0560">Oxidoreductase</keyword>
<dbReference type="PRINTS" id="PR00465">
    <property type="entry name" value="EP450IV"/>
</dbReference>
<dbReference type="GO" id="GO:0005506">
    <property type="term" value="F:iron ion binding"/>
    <property type="evidence" value="ECO:0007669"/>
    <property type="project" value="InterPro"/>
</dbReference>
<sequence>MATANDSYPNQSSWGPLDTLQAFPSPLEKPVPYFITAFLLFVFYFSIQQTEQTPHTDLPIVNPRHKWDFAWLKVKWDFIFKVRYIVEERTKTNPDEPYQVLTDAGDMTILPAVPFANEIRNHEDLSFDRVLDKASFPRSIENNFHAQLPGFEPLKEANSQKAVLKYVIRTRLTQFLCMQSLALSSSIWPLTNILAKLTAPVSDETTLSLTDTFGEDKEWQTFAIKEEMLKVVARVSTRVFGGEKLCHNQDWLKITSDYARTSFLASELLRIFPKSLRSFVHRINPLSRKLQAQVMEAREIINPIVAERRNEKKAALDRGEEEPEYNDCLEWCEESSDDASSDPAMMQLGLSFAALHTTSDLITQVMLDLAKYPDYFEPLRKEITDVIRTDGWSRMGLYKMRLLDSFCKETQRLHPLGIVAMHREVTKPITLSNGLELPEGSRIAVSCQRMRDSSVYLDPNRFDGHRYLRMRESLGAGNDGAAHFVSTSPEHLGFGHGQHACPGRFFAANEMKIVLCHLLLKYDWRLAAEAQPKSINFGFTIEVDPKAKIEIRRRTGDLGLKA</sequence>
<comment type="cofactor">
    <cofactor evidence="1 8">
        <name>heme</name>
        <dbReference type="ChEBI" id="CHEBI:30413"/>
    </cofactor>
</comment>
<name>A0AA37GAH2_9PEZI</name>
<dbReference type="InterPro" id="IPR017972">
    <property type="entry name" value="Cyt_P450_CS"/>
</dbReference>
<dbReference type="PANTHER" id="PTHR46206:SF2">
    <property type="entry name" value="CYTOCHROME P450 MONOOXYGENASE AUSG-RELATED"/>
    <property type="match status" value="1"/>
</dbReference>
<dbReference type="EMBL" id="BPPX01000001">
    <property type="protein sequence ID" value="GJC77296.1"/>
    <property type="molecule type" value="Genomic_DNA"/>
</dbReference>
<accession>A0AA37GAH2</accession>
<dbReference type="GO" id="GO:0020037">
    <property type="term" value="F:heme binding"/>
    <property type="evidence" value="ECO:0007669"/>
    <property type="project" value="InterPro"/>
</dbReference>
<keyword evidence="3 8" id="KW-0349">Heme</keyword>
<dbReference type="GO" id="GO:0004497">
    <property type="term" value="F:monooxygenase activity"/>
    <property type="evidence" value="ECO:0007669"/>
    <property type="project" value="UniProtKB-KW"/>
</dbReference>
<keyword evidence="11" id="KW-1185">Reference proteome</keyword>